<accession>A0A0J6GPT3</accession>
<evidence type="ECO:0000313" key="1">
    <source>
        <dbReference type="EMBL" id="KMM84124.1"/>
    </source>
</evidence>
<dbReference type="PATRIC" id="fig|47884.3.peg.2994"/>
<dbReference type="Proteomes" id="UP000036395">
    <property type="component" value="Unassembled WGS sequence"/>
</dbReference>
<dbReference type="EMBL" id="JYLA01000005">
    <property type="protein sequence ID" value="KMM84124.1"/>
    <property type="molecule type" value="Genomic_DNA"/>
</dbReference>
<name>A0A0J6GPT3_PSETA</name>
<evidence type="ECO:0000313" key="2">
    <source>
        <dbReference type="Proteomes" id="UP000036395"/>
    </source>
</evidence>
<sequence>MEQSVQNQQKVERDQSRNDKKCIQQLERELLCSALSVIERQAIVTLCNSPAYAHLHRRYLQPQGRGLGGLRRPSALS</sequence>
<dbReference type="AlphaFoldDB" id="A0A0J6GPT3"/>
<protein>
    <submittedName>
        <fullName evidence="1">Uncharacterized protein</fullName>
    </submittedName>
</protein>
<organism evidence="1 2">
    <name type="scientific">Pseudomonas taetrolens</name>
    <dbReference type="NCBI Taxonomy" id="47884"/>
    <lineage>
        <taxon>Bacteria</taxon>
        <taxon>Pseudomonadati</taxon>
        <taxon>Pseudomonadota</taxon>
        <taxon>Gammaproteobacteria</taxon>
        <taxon>Pseudomonadales</taxon>
        <taxon>Pseudomonadaceae</taxon>
        <taxon>Pseudomonas</taxon>
    </lineage>
</organism>
<reference evidence="1 2" key="1">
    <citation type="submission" date="2015-02" db="EMBL/GenBank/DDBJ databases">
        <title>Pseudomonas helleri sp. nov. and Pseudomonas weihenstephanensis sp. nov., isolated from raw cows milk.</title>
        <authorList>
            <person name="von Neubeck M."/>
            <person name="Huptas C."/>
            <person name="Wenning M."/>
            <person name="Scherer S."/>
        </authorList>
    </citation>
    <scope>NUCLEOTIDE SEQUENCE [LARGE SCALE GENOMIC DNA]</scope>
    <source>
        <strain evidence="1 2">DSM 21104</strain>
    </source>
</reference>
<proteinExistence type="predicted"/>
<comment type="caution">
    <text evidence="1">The sequence shown here is derived from an EMBL/GenBank/DDBJ whole genome shotgun (WGS) entry which is preliminary data.</text>
</comment>
<gene>
    <name evidence="1" type="ORF">TU78_12725</name>
</gene>